<dbReference type="NCBIfam" id="TIGR01643">
    <property type="entry name" value="YD_repeat_2x"/>
    <property type="match status" value="8"/>
</dbReference>
<dbReference type="InterPro" id="IPR031325">
    <property type="entry name" value="RHS_repeat"/>
</dbReference>
<dbReference type="InterPro" id="IPR008727">
    <property type="entry name" value="PAAR_motif"/>
</dbReference>
<evidence type="ECO:0000256" key="2">
    <source>
        <dbReference type="SAM" id="MobiDB-lite"/>
    </source>
</evidence>
<dbReference type="PANTHER" id="PTHR32305:SF15">
    <property type="entry name" value="PROTEIN RHSA-RELATED"/>
    <property type="match status" value="1"/>
</dbReference>
<dbReference type="RefSeq" id="WP_339599278.1">
    <property type="nucleotide sequence ID" value="NZ_JBBHLC010000025.1"/>
</dbReference>
<feature type="transmembrane region" description="Helical" evidence="3">
    <location>
        <begin position="60"/>
        <end position="79"/>
    </location>
</feature>
<sequence>MDDSLHAARLGDLILHPPLMAELVSTLTEAVVYAAATAAVAAAIGGAVVAVVGTGGAATVLTPLIAGALVGAAAMLPGGEDKSIGEQISGFSDWVGNSMFPPEPYGAIKTGSGNTHINGIPAARAAGIVTGASEAPVAEEEPSILQNIGSYAMLGASMMLPIIGLAQEINSIFNPPITTPADPGTQEAEQDTVKCSKHPTPNFVAQGSDKVFINGHPAARVGDKSTCDGPIGMTFSPNVRIGGGTVTVRDIRDGKSAAAKIIGLVAGMLISRGRKVRPRPGKAPHPQSRLPGCKGHPVVVSTGGKLLDGPQEMDFSLPGLIPLEWARRYDSTDPHQDGMFGPGWRISYESLIERVPHPDGGDLWVYVDDEGVRLELGRMQVGTAFVSSLDGLAFFHQDHGITVVENIYSGQYQVFSPDPLLAHRSRLVQVGDRNLNRLDVLYDNHGRLQYLVQKEARIAVEVSYDTLHTRRASQVHRLYLQPGPAFGVTHHELLVSYSYTASGQLNEVRNANGQVVRRFTYTDNGLMASHTAAGGARFHYEWGCFAAHRRPVPGLPPLLEPRPEKEWRVIRHWSDDGEAYQFTYDLENGHTQVVDSLGREEHFHWGPLYELLRYIDPMGQCWEEEVVNGQLIASIDPQGARWSYTYDSLGRMVGQQDPLGRQQQLTYTEHWALVTRVIDYAGRAWRYRYDTQGNLLSETDPLGLTTGYTCDEKGRRTSVLDPHGKQRQLQWNAQGQLTRHIDCSAQQTDYRYDERGNLSEIQDAQGNRTHYRFDILGNLLERRLPDGRTDHYEVGITGEVIGHRDPAQQVTRWQYDARGRLSLRTDAKGATLQLSWDAYDRLQRLTNENGEVYRFEWDPLDRLHAQHNLDGSAQRYHYDHAGKVVQADLYPSTQLDLHLHASATAPSAKAQSQYFEHDVVGRMRCKRTDDGTTRYHYDAADNLLSIDFTPLSGPAQQLAFSYDRLGRMTRESSDDSTLEYTYDLLGNLQTLTLPDQRRINHLYYGSGHLHQLNLDGKVICDIERDELHAEVLRTQGQLRTSRRYDSTRRLVQQALHPNESAAPVLPLLQKDYLYGANDTLLREVVTVGRSNTLQMPAAGAKAPKLDPVEGGQRTYHYDHGPTERLHGVSGDRQVVEHFGYDPAGNLLNGYQINGLVRHNRVEVYQDKRYRYDGFGRLSEKRSGTRLVQQFSYDAEHRLVCVDQQRGTLRERIEFSYDPLGRRTSKRLYREGHAQPLSETRFVWQGLRLLQEVQDNKPSLYVYRDQDSYEPVARVDGVCGEEMIYHFHTTLAGAPELLTDEQGERAWHCNVQAWGAARDEWHSDEQNRQQNLRYQGQYLDRETGLHYNTFRFYDPDIGRYTQPDPIGLMGGTNVYRYAPTPLTWIDPLGLSLCDIFGNNPYQTRYDSRHPGQPDPRYSVDTSTFTTGKTTANGGIRNRTEFWQQWQKQYPESLSKSNKFVIEKLGLSPKIDKTWIEHFPEHANYKGDKLIHHHVDFGKHAIPVPAKTHVGSGGIWHTK</sequence>
<evidence type="ECO:0000259" key="6">
    <source>
        <dbReference type="Pfam" id="PF25023"/>
    </source>
</evidence>
<proteinExistence type="predicted"/>
<reference evidence="7 8" key="1">
    <citation type="submission" date="2024-02" db="EMBL/GenBank/DDBJ databases">
        <title>Identification of pathogenicity and growth-promoting function of Pseudomonas putida variant.</title>
        <authorList>
            <person name="Sun J."/>
        </authorList>
    </citation>
    <scope>NUCLEOTIDE SEQUENCE [LARGE SCALE GENOMIC DNA]</scope>
    <source>
        <strain evidence="7 8">A03</strain>
    </source>
</reference>
<comment type="caution">
    <text evidence="7">The sequence shown here is derived from an EMBL/GenBank/DDBJ whole genome shotgun (WGS) entry which is preliminary data.</text>
</comment>
<dbReference type="InterPro" id="IPR045351">
    <property type="entry name" value="DUF6531"/>
</dbReference>
<dbReference type="NCBIfam" id="TIGR03696">
    <property type="entry name" value="Rhs_assc_core"/>
    <property type="match status" value="1"/>
</dbReference>
<accession>A0ABU8QSX5</accession>
<evidence type="ECO:0000256" key="3">
    <source>
        <dbReference type="SAM" id="Phobius"/>
    </source>
</evidence>
<keyword evidence="1" id="KW-0677">Repeat</keyword>
<dbReference type="Pfam" id="PF05488">
    <property type="entry name" value="PAAR_motif"/>
    <property type="match status" value="1"/>
</dbReference>
<dbReference type="CDD" id="cd14742">
    <property type="entry name" value="PAAR_RHS"/>
    <property type="match status" value="1"/>
</dbReference>
<dbReference type="InterPro" id="IPR028915">
    <property type="entry name" value="Tox-HNH-HHH_dom"/>
</dbReference>
<feature type="domain" description="Tox-HNH-HHH" evidence="4">
    <location>
        <begin position="1414"/>
        <end position="1515"/>
    </location>
</feature>
<dbReference type="InterPro" id="IPR056823">
    <property type="entry name" value="TEN-like_YD-shell"/>
</dbReference>
<keyword evidence="3" id="KW-0472">Membrane</keyword>
<feature type="region of interest" description="Disordered" evidence="2">
    <location>
        <begin position="275"/>
        <end position="295"/>
    </location>
</feature>
<dbReference type="Gene3D" id="2.60.200.60">
    <property type="match status" value="1"/>
</dbReference>
<dbReference type="Pfam" id="PF15637">
    <property type="entry name" value="Tox-HNH-HHH"/>
    <property type="match status" value="1"/>
</dbReference>
<feature type="domain" description="DUF6531" evidence="5">
    <location>
        <begin position="295"/>
        <end position="374"/>
    </location>
</feature>
<dbReference type="Pfam" id="PF25023">
    <property type="entry name" value="TEN_YD-shell"/>
    <property type="match status" value="1"/>
</dbReference>
<dbReference type="PANTHER" id="PTHR32305">
    <property type="match status" value="1"/>
</dbReference>
<dbReference type="Pfam" id="PF05593">
    <property type="entry name" value="RHS_repeat"/>
    <property type="match status" value="5"/>
</dbReference>
<evidence type="ECO:0000313" key="7">
    <source>
        <dbReference type="EMBL" id="MEJ5863767.1"/>
    </source>
</evidence>
<dbReference type="InterPro" id="IPR050708">
    <property type="entry name" value="T6SS_VgrG/RHS"/>
</dbReference>
<keyword evidence="3" id="KW-0812">Transmembrane</keyword>
<protein>
    <submittedName>
        <fullName evidence="7">RHS repeat-associated core domain-containing protein</fullName>
    </submittedName>
</protein>
<organism evidence="7 8">
    <name type="scientific">Pseudomonas farsensis</name>
    <dbReference type="NCBI Taxonomy" id="2745492"/>
    <lineage>
        <taxon>Bacteria</taxon>
        <taxon>Pseudomonadati</taxon>
        <taxon>Pseudomonadota</taxon>
        <taxon>Gammaproteobacteria</taxon>
        <taxon>Pseudomonadales</taxon>
        <taxon>Pseudomonadaceae</taxon>
        <taxon>Pseudomonas</taxon>
    </lineage>
</organism>
<name>A0ABU8QSX5_9PSED</name>
<dbReference type="Proteomes" id="UP001380290">
    <property type="component" value="Unassembled WGS sequence"/>
</dbReference>
<keyword evidence="3" id="KW-1133">Transmembrane helix</keyword>
<evidence type="ECO:0000259" key="4">
    <source>
        <dbReference type="Pfam" id="PF15637"/>
    </source>
</evidence>
<dbReference type="EMBL" id="JBBHLC010000025">
    <property type="protein sequence ID" value="MEJ5863767.1"/>
    <property type="molecule type" value="Genomic_DNA"/>
</dbReference>
<keyword evidence="8" id="KW-1185">Reference proteome</keyword>
<dbReference type="Gene3D" id="2.180.10.10">
    <property type="entry name" value="RHS repeat-associated core"/>
    <property type="match status" value="3"/>
</dbReference>
<dbReference type="InterPro" id="IPR006530">
    <property type="entry name" value="YD"/>
</dbReference>
<evidence type="ECO:0000313" key="8">
    <source>
        <dbReference type="Proteomes" id="UP001380290"/>
    </source>
</evidence>
<evidence type="ECO:0000256" key="1">
    <source>
        <dbReference type="ARBA" id="ARBA00022737"/>
    </source>
</evidence>
<feature type="domain" description="Teneurin-like YD-shell" evidence="6">
    <location>
        <begin position="1112"/>
        <end position="1363"/>
    </location>
</feature>
<dbReference type="InterPro" id="IPR022385">
    <property type="entry name" value="Rhs_assc_core"/>
</dbReference>
<feature type="transmembrane region" description="Helical" evidence="3">
    <location>
        <begin position="30"/>
        <end position="53"/>
    </location>
</feature>
<dbReference type="Pfam" id="PF20148">
    <property type="entry name" value="DUF6531"/>
    <property type="match status" value="1"/>
</dbReference>
<gene>
    <name evidence="7" type="ORF">V7S98_11080</name>
</gene>
<evidence type="ECO:0000259" key="5">
    <source>
        <dbReference type="Pfam" id="PF20148"/>
    </source>
</evidence>